<organism evidence="5 6">
    <name type="scientific">Mytilus edulis</name>
    <name type="common">Blue mussel</name>
    <dbReference type="NCBI Taxonomy" id="6550"/>
    <lineage>
        <taxon>Eukaryota</taxon>
        <taxon>Metazoa</taxon>
        <taxon>Spiralia</taxon>
        <taxon>Lophotrochozoa</taxon>
        <taxon>Mollusca</taxon>
        <taxon>Bivalvia</taxon>
        <taxon>Autobranchia</taxon>
        <taxon>Pteriomorphia</taxon>
        <taxon>Mytilida</taxon>
        <taxon>Mytiloidea</taxon>
        <taxon>Mytilidae</taxon>
        <taxon>Mytilinae</taxon>
        <taxon>Mytilus</taxon>
    </lineage>
</organism>
<dbReference type="Proteomes" id="UP000683360">
    <property type="component" value="Unassembled WGS sequence"/>
</dbReference>
<evidence type="ECO:0000313" key="5">
    <source>
        <dbReference type="EMBL" id="CAG2254862.1"/>
    </source>
</evidence>
<sequence length="715" mass="80693">MTSCEKIQCKPEGKLTNYTYGVWEHQSEFNEHIRYLNLQTTGLILPKVTVASDEYQDSGIYICKATNGVPNEQHFQQGKAHVVSQGGITPTTGQIADSAHYMEITEDNNELSTLQVDETTSFKYFSEGETVIMNCMSAANKTSWSGPPHNSSNCSHEKSDYSIRNQTEDMTVYTNDREINKFIPNKKRLRVVGKDKNGEFDLEISNASLCDQGFYTCSIDPVIGKQPQSKSYILQLKDKPEVLIIRESLVPLYEGSKKKLCCEIDSNPKVIFVICIKIDNPNQNNSSTCLVLEKVTRQDSGNYTCFAGNEIGNGSSTSSLVVPPTVSVEYNTSTIHKNNRYVYCKAEGVPHNFTFYRLEHKSHFNEHIRYLEVTSNGSAELPYTNESRRYQDTGLYICNASNGISDKRGKLFQQGEAYLLYDGPPVFVTDNRNIKYGLIGKPFSIAVNIYSSSDIKCCYLNGIGNIKQRYRKRMITTANVQTADEVDHYVEIVEVNNELATLHDQNNQIISTDARTIVENRNISTVSEEHNLAFSNMDNETSEHTISLSSNDSQTSEHLDDGYERPYTTLVALNYAEEEHVYKNTKTNLFIDHSTTFPNETYRPYVAITEQDISLDITNTHFCADDSKENMSDEHQSSLLSNNSDIPEHLDNGYEHPYTSLVANSEDEDNNVYLTTEQSSINENTEPSINVACQQPVEITKYGYTSDNERTHGGK</sequence>
<feature type="domain" description="Ig-like" evidence="4">
    <location>
        <begin position="324"/>
        <end position="403"/>
    </location>
</feature>
<dbReference type="GO" id="GO:0007156">
    <property type="term" value="P:homophilic cell adhesion via plasma membrane adhesion molecules"/>
    <property type="evidence" value="ECO:0007669"/>
    <property type="project" value="TreeGrafter"/>
</dbReference>
<dbReference type="Pfam" id="PF07686">
    <property type="entry name" value="V-set"/>
    <property type="match status" value="1"/>
</dbReference>
<dbReference type="GO" id="GO:0030424">
    <property type="term" value="C:axon"/>
    <property type="evidence" value="ECO:0007669"/>
    <property type="project" value="TreeGrafter"/>
</dbReference>
<gene>
    <name evidence="5" type="ORF">MEDL_66368</name>
</gene>
<evidence type="ECO:0000256" key="2">
    <source>
        <dbReference type="ARBA" id="ARBA00023157"/>
    </source>
</evidence>
<dbReference type="SMART" id="SM00409">
    <property type="entry name" value="IG"/>
    <property type="match status" value="2"/>
</dbReference>
<dbReference type="GO" id="GO:0050808">
    <property type="term" value="P:synapse organization"/>
    <property type="evidence" value="ECO:0007669"/>
    <property type="project" value="TreeGrafter"/>
</dbReference>
<feature type="region of interest" description="Disordered" evidence="3">
    <location>
        <begin position="540"/>
        <end position="561"/>
    </location>
</feature>
<dbReference type="AlphaFoldDB" id="A0A8S3VDX4"/>
<dbReference type="GO" id="GO:0043025">
    <property type="term" value="C:neuronal cell body"/>
    <property type="evidence" value="ECO:0007669"/>
    <property type="project" value="TreeGrafter"/>
</dbReference>
<dbReference type="GO" id="GO:0005886">
    <property type="term" value="C:plasma membrane"/>
    <property type="evidence" value="ECO:0007669"/>
    <property type="project" value="TreeGrafter"/>
</dbReference>
<feature type="domain" description="Ig-like" evidence="4">
    <location>
        <begin position="1"/>
        <end position="76"/>
    </location>
</feature>
<name>A0A8S3VDX4_MYTED</name>
<keyword evidence="1" id="KW-0732">Signal</keyword>
<dbReference type="InterPro" id="IPR050958">
    <property type="entry name" value="Cell_Adh-Cytoskel_Orgn"/>
</dbReference>
<dbReference type="PANTHER" id="PTHR45080">
    <property type="entry name" value="CONTACTIN 5"/>
    <property type="match status" value="1"/>
</dbReference>
<evidence type="ECO:0000313" key="6">
    <source>
        <dbReference type="Proteomes" id="UP000683360"/>
    </source>
</evidence>
<dbReference type="InterPro" id="IPR036179">
    <property type="entry name" value="Ig-like_dom_sf"/>
</dbReference>
<feature type="compositionally biased region" description="Polar residues" evidence="3">
    <location>
        <begin position="540"/>
        <end position="554"/>
    </location>
</feature>
<dbReference type="InterPro" id="IPR013106">
    <property type="entry name" value="Ig_V-set"/>
</dbReference>
<dbReference type="GO" id="GO:0008046">
    <property type="term" value="F:axon guidance receptor activity"/>
    <property type="evidence" value="ECO:0007669"/>
    <property type="project" value="TreeGrafter"/>
</dbReference>
<dbReference type="OrthoDB" id="6135318at2759"/>
<evidence type="ECO:0000259" key="4">
    <source>
        <dbReference type="PROSITE" id="PS50835"/>
    </source>
</evidence>
<comment type="caution">
    <text evidence="5">The sequence shown here is derived from an EMBL/GenBank/DDBJ whole genome shotgun (WGS) entry which is preliminary data.</text>
</comment>
<keyword evidence="2" id="KW-1015">Disulfide bond</keyword>
<dbReference type="PANTHER" id="PTHR45080:SF8">
    <property type="entry name" value="IG-LIKE DOMAIN-CONTAINING PROTEIN"/>
    <property type="match status" value="1"/>
</dbReference>
<accession>A0A8S3VDX4</accession>
<dbReference type="PROSITE" id="PS50835">
    <property type="entry name" value="IG_LIKE"/>
    <property type="match status" value="3"/>
</dbReference>
<evidence type="ECO:0000256" key="1">
    <source>
        <dbReference type="ARBA" id="ARBA00022729"/>
    </source>
</evidence>
<dbReference type="SUPFAM" id="SSF48726">
    <property type="entry name" value="Immunoglobulin"/>
    <property type="match status" value="3"/>
</dbReference>
<protein>
    <recommendedName>
        <fullName evidence="4">Ig-like domain-containing protein</fullName>
    </recommendedName>
</protein>
<evidence type="ECO:0000256" key="3">
    <source>
        <dbReference type="SAM" id="MobiDB-lite"/>
    </source>
</evidence>
<dbReference type="InterPro" id="IPR013783">
    <property type="entry name" value="Ig-like_fold"/>
</dbReference>
<dbReference type="InterPro" id="IPR007110">
    <property type="entry name" value="Ig-like_dom"/>
</dbReference>
<dbReference type="InterPro" id="IPR003599">
    <property type="entry name" value="Ig_sub"/>
</dbReference>
<dbReference type="EMBL" id="CAJPWZ010003256">
    <property type="protein sequence ID" value="CAG2254862.1"/>
    <property type="molecule type" value="Genomic_DNA"/>
</dbReference>
<feature type="domain" description="Ig-like" evidence="4">
    <location>
        <begin position="240"/>
        <end position="321"/>
    </location>
</feature>
<reference evidence="5" key="1">
    <citation type="submission" date="2021-03" db="EMBL/GenBank/DDBJ databases">
        <authorList>
            <person name="Bekaert M."/>
        </authorList>
    </citation>
    <scope>NUCLEOTIDE SEQUENCE</scope>
</reference>
<proteinExistence type="predicted"/>
<keyword evidence="6" id="KW-1185">Reference proteome</keyword>
<dbReference type="Gene3D" id="2.60.40.10">
    <property type="entry name" value="Immunoglobulins"/>
    <property type="match status" value="2"/>
</dbReference>